<dbReference type="GO" id="GO:0016829">
    <property type="term" value="F:lyase activity"/>
    <property type="evidence" value="ECO:0007669"/>
    <property type="project" value="UniProtKB-KW"/>
</dbReference>
<dbReference type="PIRSF" id="PIRSF020680">
    <property type="entry name" value="PhnH"/>
    <property type="match status" value="1"/>
</dbReference>
<organism evidence="1 2">
    <name type="scientific">Chelatococcus albus</name>
    <dbReference type="NCBI Taxonomy" id="3047466"/>
    <lineage>
        <taxon>Bacteria</taxon>
        <taxon>Pseudomonadati</taxon>
        <taxon>Pseudomonadota</taxon>
        <taxon>Alphaproteobacteria</taxon>
        <taxon>Hyphomicrobiales</taxon>
        <taxon>Chelatococcaceae</taxon>
        <taxon>Chelatococcus</taxon>
    </lineage>
</organism>
<dbReference type="InterPro" id="IPR008772">
    <property type="entry name" value="Phosphonate_metab_PhnH"/>
</dbReference>
<dbReference type="EMBL" id="JASJEV010000007">
    <property type="protein sequence ID" value="MDJ1159105.1"/>
    <property type="molecule type" value="Genomic_DNA"/>
</dbReference>
<dbReference type="SUPFAM" id="SSF159709">
    <property type="entry name" value="PhnH-like"/>
    <property type="match status" value="1"/>
</dbReference>
<evidence type="ECO:0000313" key="2">
    <source>
        <dbReference type="Proteomes" id="UP001321492"/>
    </source>
</evidence>
<dbReference type="InterPro" id="IPR038058">
    <property type="entry name" value="PhnH-like_sp"/>
</dbReference>
<dbReference type="Pfam" id="PF05845">
    <property type="entry name" value="PhnH"/>
    <property type="match status" value="1"/>
</dbReference>
<accession>A0ABT7AI94</accession>
<proteinExistence type="predicted"/>
<dbReference type="Proteomes" id="UP001321492">
    <property type="component" value="Unassembled WGS sequence"/>
</dbReference>
<keyword evidence="1" id="KW-0456">Lyase</keyword>
<evidence type="ECO:0000313" key="1">
    <source>
        <dbReference type="EMBL" id="MDJ1159105.1"/>
    </source>
</evidence>
<name>A0ABT7AI94_9HYPH</name>
<dbReference type="Gene3D" id="3.40.50.11310">
    <property type="entry name" value="Bacterial phosphonate metabolism protein PhnH"/>
    <property type="match status" value="1"/>
</dbReference>
<keyword evidence="2" id="KW-1185">Reference proteome</keyword>
<gene>
    <name evidence="1" type="primary">phnH</name>
    <name evidence="1" type="ORF">QNA08_12745</name>
</gene>
<dbReference type="NCBIfam" id="TIGR03292">
    <property type="entry name" value="PhnH_redo"/>
    <property type="match status" value="1"/>
</dbReference>
<sequence length="205" mass="20875">MAGNALARAPLAAGFADPVRDSQAVFRAVMTALARPALPQPLAVALGPPAPLTPELAAVALALADHEAPLWLDGPLASVSAVADFLRFHTGAPIVTDPAGAAFALVADAAALPPFDAFAQGTQDYPDRSTTVVAAVERLAQGRGLAFEGPGIRQRAALDAAPVPADLAQRLARNRALFPRGVDLVLVAPGRIAGLPRSLTPVGEP</sequence>
<reference evidence="1 2" key="1">
    <citation type="submission" date="2023-05" db="EMBL/GenBank/DDBJ databases">
        <title>Chelatococcus sp. nov., a moderately thermophilic bacterium isolated from hot spring microbial mat.</title>
        <authorList>
            <person name="Hu C.-J."/>
            <person name="Li W.-J."/>
        </authorList>
    </citation>
    <scope>NUCLEOTIDE SEQUENCE [LARGE SCALE GENOMIC DNA]</scope>
    <source>
        <strain evidence="1 2">SYSU G07232</strain>
    </source>
</reference>
<dbReference type="RefSeq" id="WP_283741089.1">
    <property type="nucleotide sequence ID" value="NZ_JASJEV010000007.1"/>
</dbReference>
<protein>
    <submittedName>
        <fullName evidence="1">Phosphonate C-P lyase system protein PhnH</fullName>
    </submittedName>
</protein>
<comment type="caution">
    <text evidence="1">The sequence shown here is derived from an EMBL/GenBank/DDBJ whole genome shotgun (WGS) entry which is preliminary data.</text>
</comment>